<dbReference type="Pfam" id="PF00037">
    <property type="entry name" value="Fer4"/>
    <property type="match status" value="1"/>
</dbReference>
<dbReference type="SUPFAM" id="SSF52540">
    <property type="entry name" value="P-loop containing nucleoside triphosphate hydrolases"/>
    <property type="match status" value="1"/>
</dbReference>
<dbReference type="PROSITE" id="PS00198">
    <property type="entry name" value="4FE4S_FER_1"/>
    <property type="match status" value="1"/>
</dbReference>
<feature type="domain" description="4Fe-4S ferredoxin-type" evidence="4">
    <location>
        <begin position="60"/>
        <end position="88"/>
    </location>
</feature>
<dbReference type="Gene3D" id="3.30.70.20">
    <property type="match status" value="1"/>
</dbReference>
<reference evidence="5 6" key="1">
    <citation type="journal article" date="2013" name="Stand. Genomic Sci.">
        <title>Complete genome sequence of Dehalobacter restrictus PER-K23(T.).</title>
        <authorList>
            <person name="Kruse T."/>
            <person name="Maillard J."/>
            <person name="Goodwin L."/>
            <person name="Woyke T."/>
            <person name="Teshima H."/>
            <person name="Bruce D."/>
            <person name="Detter C."/>
            <person name="Tapia R."/>
            <person name="Han C."/>
            <person name="Huntemann M."/>
            <person name="Wei C.L."/>
            <person name="Han J."/>
            <person name="Chen A."/>
            <person name="Kyrpides N."/>
            <person name="Szeto E."/>
            <person name="Markowitz V."/>
            <person name="Ivanova N."/>
            <person name="Pagani I."/>
            <person name="Pati A."/>
            <person name="Pitluck S."/>
            <person name="Nolan M."/>
            <person name="Holliger C."/>
            <person name="Smidt H."/>
        </authorList>
    </citation>
    <scope>NUCLEOTIDE SEQUENCE [LARGE SCALE GENOMIC DNA]</scope>
    <source>
        <strain evidence="6">DSM 9455</strain>
    </source>
</reference>
<evidence type="ECO:0000259" key="4">
    <source>
        <dbReference type="PROSITE" id="PS51379"/>
    </source>
</evidence>
<dbReference type="Proteomes" id="UP000018934">
    <property type="component" value="Chromosome"/>
</dbReference>
<evidence type="ECO:0000256" key="1">
    <source>
        <dbReference type="ARBA" id="ARBA00022723"/>
    </source>
</evidence>
<protein>
    <submittedName>
        <fullName evidence="5">ATPase</fullName>
    </submittedName>
</protein>
<evidence type="ECO:0000256" key="2">
    <source>
        <dbReference type="ARBA" id="ARBA00023004"/>
    </source>
</evidence>
<accession>A0ABN4BNX7</accession>
<dbReference type="SUPFAM" id="SSF54862">
    <property type="entry name" value="4Fe-4S ferredoxins"/>
    <property type="match status" value="1"/>
</dbReference>
<dbReference type="EMBL" id="CP007033">
    <property type="protein sequence ID" value="AHF08730.1"/>
    <property type="molecule type" value="Genomic_DNA"/>
</dbReference>
<evidence type="ECO:0000256" key="3">
    <source>
        <dbReference type="ARBA" id="ARBA00023014"/>
    </source>
</evidence>
<keyword evidence="2" id="KW-0408">Iron</keyword>
<dbReference type="CDD" id="cd03110">
    <property type="entry name" value="SIMIBI_bact_arch"/>
    <property type="match status" value="1"/>
</dbReference>
<gene>
    <name evidence="5" type="ORF">DEHRE_00105</name>
</gene>
<dbReference type="InterPro" id="IPR002586">
    <property type="entry name" value="CobQ/CobB/MinD/ParA_Nub-bd_dom"/>
</dbReference>
<evidence type="ECO:0000313" key="5">
    <source>
        <dbReference type="EMBL" id="AHF08730.1"/>
    </source>
</evidence>
<dbReference type="InterPro" id="IPR027417">
    <property type="entry name" value="P-loop_NTPase"/>
</dbReference>
<feature type="domain" description="4Fe-4S ferredoxin-type" evidence="4">
    <location>
        <begin position="89"/>
        <end position="118"/>
    </location>
</feature>
<keyword evidence="6" id="KW-1185">Reference proteome</keyword>
<name>A0ABN4BNX7_DEHRP</name>
<dbReference type="RefSeq" id="WP_025204864.1">
    <property type="nucleotide sequence ID" value="NZ_CP007033.1"/>
</dbReference>
<organism evidence="5 6">
    <name type="scientific">Dehalobacter restrictus (strain DSM 9455 / PER-K23)</name>
    <dbReference type="NCBI Taxonomy" id="871738"/>
    <lineage>
        <taxon>Bacteria</taxon>
        <taxon>Bacillati</taxon>
        <taxon>Bacillota</taxon>
        <taxon>Clostridia</taxon>
        <taxon>Eubacteriales</taxon>
        <taxon>Desulfitobacteriaceae</taxon>
        <taxon>Dehalobacter</taxon>
    </lineage>
</organism>
<dbReference type="InterPro" id="IPR017896">
    <property type="entry name" value="4Fe4S_Fe-S-bd"/>
</dbReference>
<dbReference type="Gene3D" id="3.40.50.300">
    <property type="entry name" value="P-loop containing nucleotide triphosphate hydrolases"/>
    <property type="match status" value="1"/>
</dbReference>
<dbReference type="PANTHER" id="PTHR43534">
    <property type="entry name" value="MIND SUPERFAMILY P-LOOP ATPASE CONTAINING AN INSERTED FERREDOXIN DOMAIN"/>
    <property type="match status" value="1"/>
</dbReference>
<keyword evidence="3" id="KW-0411">Iron-sulfur</keyword>
<keyword evidence="1" id="KW-0479">Metal-binding</keyword>
<dbReference type="Pfam" id="PF01656">
    <property type="entry name" value="CbiA"/>
    <property type="match status" value="1"/>
</dbReference>
<proteinExistence type="predicted"/>
<dbReference type="PROSITE" id="PS51379">
    <property type="entry name" value="4FE4S_FER_2"/>
    <property type="match status" value="2"/>
</dbReference>
<sequence>MKQLLILSGKGGTGKTTVAGAFIKLADARAYADCDVDAPNLHLIRAHSLPAKRSDYYGMRKAIIDAESCRSCGLCRQNCRFEAINKSNGQYEVDAYACEGCGVCEAVCPMGAVSLQPAVAGELMLYKDDMVFSTARLKMGSGTSGKLVTEVKKQLRQEAMDADLAVIDGSPGIGCPVIASLNGADMVLIVAEPSLSGISDMERIITMAEKFKMKTGVCVNKYDTNEELALKIEAFCRERALPFLGKIPFDTAAIKAVNKGQSIIDVDCPSGRAATKVFYKTLLIMNS</sequence>
<evidence type="ECO:0000313" key="6">
    <source>
        <dbReference type="Proteomes" id="UP000018934"/>
    </source>
</evidence>
<dbReference type="PANTHER" id="PTHR43534:SF1">
    <property type="entry name" value="4FE-4S CLUSTER CONTAINING PARA FAMILY ATPASE PROTEIN"/>
    <property type="match status" value="1"/>
</dbReference>
<dbReference type="InterPro" id="IPR017900">
    <property type="entry name" value="4Fe4S_Fe_S_CS"/>
</dbReference>